<comment type="function">
    <text evidence="1">Component of the ubiquinol-cytochrome c reductase complex (complex III or cytochrome b-c1 complex), which is a respiratory chain that generates an electrochemical potential coupled to ATP synthesis.</text>
</comment>
<evidence type="ECO:0000256" key="21">
    <source>
        <dbReference type="RuleBase" id="RU004497"/>
    </source>
</evidence>
<dbReference type="Proteomes" id="UP000317288">
    <property type="component" value="Unassembled WGS sequence"/>
</dbReference>
<proteinExistence type="inferred from homology"/>
<dbReference type="InterPro" id="IPR005805">
    <property type="entry name" value="Rieske_Fe-S_prot_C"/>
</dbReference>
<dbReference type="InterPro" id="IPR014349">
    <property type="entry name" value="Rieske_Fe-S_prot"/>
</dbReference>
<dbReference type="SUPFAM" id="SSF50022">
    <property type="entry name" value="ISP domain"/>
    <property type="match status" value="1"/>
</dbReference>
<dbReference type="RefSeq" id="WP_035578395.1">
    <property type="nucleotide sequence ID" value="NZ_VNFE01000007.1"/>
</dbReference>
<gene>
    <name evidence="23" type="primary">petA</name>
    <name evidence="23" type="ORF">FQP89_20410</name>
</gene>
<dbReference type="InterPro" id="IPR006317">
    <property type="entry name" value="Ubiquinol_cyt_c_Rdtase_Fe-S-su"/>
</dbReference>
<keyword evidence="18" id="KW-1015">Disulfide bond</keyword>
<reference evidence="23 24" key="1">
    <citation type="submission" date="2019-07" db="EMBL/GenBank/DDBJ databases">
        <title>Diversity of Bacteria from Kongsfjorden, Arctic.</title>
        <authorList>
            <person name="Yu Y."/>
        </authorList>
    </citation>
    <scope>NUCLEOTIDE SEQUENCE [LARGE SCALE GENOMIC DNA]</scope>
    <source>
        <strain evidence="23 24">SM1922</strain>
    </source>
</reference>
<evidence type="ECO:0000256" key="16">
    <source>
        <dbReference type="ARBA" id="ARBA00023014"/>
    </source>
</evidence>
<keyword evidence="8" id="KW-1003">Cell membrane</keyword>
<comment type="miscellaneous">
    <text evidence="20">The Rieske protein is a high potential 2Fe-2S protein.</text>
</comment>
<keyword evidence="17 20" id="KW-0472">Membrane</keyword>
<dbReference type="GO" id="GO:0051537">
    <property type="term" value="F:2 iron, 2 sulfur cluster binding"/>
    <property type="evidence" value="ECO:0007669"/>
    <property type="project" value="UniProtKB-KW"/>
</dbReference>
<evidence type="ECO:0000256" key="19">
    <source>
        <dbReference type="ARBA" id="ARBA00029351"/>
    </source>
</evidence>
<comment type="caution">
    <text evidence="23">The sequence shown here is derived from an EMBL/GenBank/DDBJ whole genome shotgun (WGS) entry which is preliminary data.</text>
</comment>
<evidence type="ECO:0000256" key="9">
    <source>
        <dbReference type="ARBA" id="ARBA00022692"/>
    </source>
</evidence>
<evidence type="ECO:0000259" key="22">
    <source>
        <dbReference type="PROSITE" id="PS51296"/>
    </source>
</evidence>
<accession>A0A558J2R0</accession>
<dbReference type="InterPro" id="IPR019470">
    <property type="entry name" value="Ubiq_cytC_Rdtase_Fe-S_su_TAT"/>
</dbReference>
<comment type="cofactor">
    <cofactor evidence="20">
        <name>[2Fe-2S] cluster</name>
        <dbReference type="ChEBI" id="CHEBI:190135"/>
    </cofactor>
    <text evidence="20">Binds 1 [2Fe-2S] cluster per subunit.</text>
</comment>
<dbReference type="PROSITE" id="PS51318">
    <property type="entry name" value="TAT"/>
    <property type="match status" value="1"/>
</dbReference>
<dbReference type="EMBL" id="VNFE01000007">
    <property type="protein sequence ID" value="TVU87941.1"/>
    <property type="molecule type" value="Genomic_DNA"/>
</dbReference>
<keyword evidence="10" id="KW-0001">2Fe-2S</keyword>
<keyword evidence="15" id="KW-0408">Iron</keyword>
<comment type="subunit">
    <text evidence="4 21">The main subunits of complex b-c1 are: cytochrome b, cytochrome c1 and the Rieske protein.</text>
</comment>
<organism evidence="23 24">
    <name type="scientific">Vreelandella titanicae</name>
    <dbReference type="NCBI Taxonomy" id="664683"/>
    <lineage>
        <taxon>Bacteria</taxon>
        <taxon>Pseudomonadati</taxon>
        <taxon>Pseudomonadota</taxon>
        <taxon>Gammaproteobacteria</taxon>
        <taxon>Oceanospirillales</taxon>
        <taxon>Halomonadaceae</taxon>
        <taxon>Vreelandella</taxon>
    </lineage>
</organism>
<dbReference type="Gene3D" id="1.20.5.510">
    <property type="entry name" value="Single helix bin"/>
    <property type="match status" value="1"/>
</dbReference>
<evidence type="ECO:0000256" key="13">
    <source>
        <dbReference type="ARBA" id="ARBA00022982"/>
    </source>
</evidence>
<evidence type="ECO:0000256" key="8">
    <source>
        <dbReference type="ARBA" id="ARBA00022475"/>
    </source>
</evidence>
<dbReference type="PRINTS" id="PR00162">
    <property type="entry name" value="RIESKE"/>
</dbReference>
<evidence type="ECO:0000256" key="14">
    <source>
        <dbReference type="ARBA" id="ARBA00022989"/>
    </source>
</evidence>
<dbReference type="PANTHER" id="PTHR10134">
    <property type="entry name" value="CYTOCHROME B-C1 COMPLEX SUBUNIT RIESKE, MITOCHONDRIAL"/>
    <property type="match status" value="1"/>
</dbReference>
<protein>
    <recommendedName>
        <fullName evidence="6 20">Ubiquinol-cytochrome c reductase iron-sulfur subunit</fullName>
        <ecNumber evidence="5 20">7.1.1.8</ecNumber>
    </recommendedName>
</protein>
<feature type="transmembrane region" description="Helical" evidence="20">
    <location>
        <begin position="12"/>
        <end position="35"/>
    </location>
</feature>
<dbReference type="GO" id="GO:0046872">
    <property type="term" value="F:metal ion binding"/>
    <property type="evidence" value="ECO:0007669"/>
    <property type="project" value="UniProtKB-KW"/>
</dbReference>
<evidence type="ECO:0000256" key="1">
    <source>
        <dbReference type="ARBA" id="ARBA00002444"/>
    </source>
</evidence>
<evidence type="ECO:0000256" key="20">
    <source>
        <dbReference type="RuleBase" id="RU004494"/>
    </source>
</evidence>
<evidence type="ECO:0000256" key="7">
    <source>
        <dbReference type="ARBA" id="ARBA00022448"/>
    </source>
</evidence>
<keyword evidence="12" id="KW-1278">Translocase</keyword>
<dbReference type="AlphaFoldDB" id="A0A558J2R0"/>
<keyword evidence="16" id="KW-0411">Iron-sulfur</keyword>
<evidence type="ECO:0000256" key="10">
    <source>
        <dbReference type="ARBA" id="ARBA00022714"/>
    </source>
</evidence>
<evidence type="ECO:0000256" key="18">
    <source>
        <dbReference type="ARBA" id="ARBA00023157"/>
    </source>
</evidence>
<keyword evidence="9 20" id="KW-0812">Transmembrane</keyword>
<keyword evidence="7 20" id="KW-0813">Transport</keyword>
<comment type="subcellular location">
    <subcellularLocation>
        <location evidence="2">Cell membrane</location>
        <topology evidence="2">Single-pass membrane protein</topology>
    </subcellularLocation>
</comment>
<name>A0A558J2R0_9GAMM</name>
<keyword evidence="14 20" id="KW-1133">Transmembrane helix</keyword>
<evidence type="ECO:0000256" key="3">
    <source>
        <dbReference type="ARBA" id="ARBA00010651"/>
    </source>
</evidence>
<evidence type="ECO:0000256" key="4">
    <source>
        <dbReference type="ARBA" id="ARBA00011649"/>
    </source>
</evidence>
<feature type="domain" description="Rieske" evidence="22">
    <location>
        <begin position="112"/>
        <end position="191"/>
    </location>
</feature>
<dbReference type="PROSITE" id="PS51296">
    <property type="entry name" value="RIESKE"/>
    <property type="match status" value="1"/>
</dbReference>
<evidence type="ECO:0000256" key="15">
    <source>
        <dbReference type="ARBA" id="ARBA00023004"/>
    </source>
</evidence>
<comment type="catalytic activity">
    <reaction evidence="19 20">
        <text>a quinol + 2 Fe(III)-[cytochrome c](out) = a quinone + 2 Fe(II)-[cytochrome c](out) + 2 H(+)(out)</text>
        <dbReference type="Rhea" id="RHEA:11484"/>
        <dbReference type="Rhea" id="RHEA-COMP:10350"/>
        <dbReference type="Rhea" id="RHEA-COMP:14399"/>
        <dbReference type="ChEBI" id="CHEBI:15378"/>
        <dbReference type="ChEBI" id="CHEBI:24646"/>
        <dbReference type="ChEBI" id="CHEBI:29033"/>
        <dbReference type="ChEBI" id="CHEBI:29034"/>
        <dbReference type="ChEBI" id="CHEBI:132124"/>
        <dbReference type="EC" id="7.1.1.8"/>
    </reaction>
</comment>
<sequence>MADNGVNKGRRRFLVGATSVVGAVGAVGVAVPFVASWQPSARARAAGAPVQADISKLEPGQRMTVEWRGRPIWIINRTPEMIERTESLGEGVLADPESTEPQQPPYIEGHMRSIKPEIGVLIGICTHLGCSPLFRPEPDAEGVGVDNWPGGFFCPCHGSRFDLAGRVFSNVPAPTNLEVPPYRFENDDIIVIGEDEEAA</sequence>
<evidence type="ECO:0000256" key="17">
    <source>
        <dbReference type="ARBA" id="ARBA00023136"/>
    </source>
</evidence>
<dbReference type="GO" id="GO:0008121">
    <property type="term" value="F:quinol-cytochrome-c reductase activity"/>
    <property type="evidence" value="ECO:0007669"/>
    <property type="project" value="UniProtKB-EC"/>
</dbReference>
<dbReference type="InterPro" id="IPR006311">
    <property type="entry name" value="TAT_signal"/>
</dbReference>
<dbReference type="InterPro" id="IPR017941">
    <property type="entry name" value="Rieske_2Fe-2S"/>
</dbReference>
<evidence type="ECO:0000256" key="2">
    <source>
        <dbReference type="ARBA" id="ARBA00004162"/>
    </source>
</evidence>
<dbReference type="CDD" id="cd03470">
    <property type="entry name" value="Rieske_cytochrome_bc1"/>
    <property type="match status" value="1"/>
</dbReference>
<comment type="similarity">
    <text evidence="3">Belongs to the Rieske iron-sulfur protein family.</text>
</comment>
<dbReference type="InterPro" id="IPR036922">
    <property type="entry name" value="Rieske_2Fe-2S_sf"/>
</dbReference>
<dbReference type="NCBIfam" id="TIGR01416">
    <property type="entry name" value="Rieske_proteo"/>
    <property type="match status" value="1"/>
</dbReference>
<evidence type="ECO:0000313" key="23">
    <source>
        <dbReference type="EMBL" id="TVU87941.1"/>
    </source>
</evidence>
<dbReference type="GO" id="GO:0005886">
    <property type="term" value="C:plasma membrane"/>
    <property type="evidence" value="ECO:0007669"/>
    <property type="project" value="UniProtKB-SubCell"/>
</dbReference>
<evidence type="ECO:0000256" key="11">
    <source>
        <dbReference type="ARBA" id="ARBA00022723"/>
    </source>
</evidence>
<keyword evidence="11" id="KW-0479">Metal-binding</keyword>
<evidence type="ECO:0000313" key="24">
    <source>
        <dbReference type="Proteomes" id="UP000317288"/>
    </source>
</evidence>
<dbReference type="EC" id="7.1.1.8" evidence="5 20"/>
<dbReference type="Gene3D" id="2.102.10.10">
    <property type="entry name" value="Rieske [2Fe-2S] iron-sulphur domain"/>
    <property type="match status" value="1"/>
</dbReference>
<evidence type="ECO:0000256" key="6">
    <source>
        <dbReference type="ARBA" id="ARBA00019816"/>
    </source>
</evidence>
<evidence type="ECO:0000256" key="12">
    <source>
        <dbReference type="ARBA" id="ARBA00022967"/>
    </source>
</evidence>
<evidence type="ECO:0000256" key="5">
    <source>
        <dbReference type="ARBA" id="ARBA00012951"/>
    </source>
</evidence>
<dbReference type="Pfam" id="PF10399">
    <property type="entry name" value="UCR_Fe-S_N"/>
    <property type="match status" value="1"/>
</dbReference>
<keyword evidence="13 20" id="KW-0249">Electron transport</keyword>
<dbReference type="Pfam" id="PF00355">
    <property type="entry name" value="Rieske"/>
    <property type="match status" value="1"/>
</dbReference>